<protein>
    <submittedName>
        <fullName evidence="1">Uncharacterized protein</fullName>
    </submittedName>
</protein>
<comment type="caution">
    <text evidence="1">The sequence shown here is derived from an EMBL/GenBank/DDBJ whole genome shotgun (WGS) entry which is preliminary data.</text>
</comment>
<reference evidence="1" key="1">
    <citation type="journal article" date="2014" name="Int. J. Syst. Evol. Microbiol.">
        <title>Complete genome sequence of Corynebacterium casei LMG S-19264T (=DSM 44701T), isolated from a smear-ripened cheese.</title>
        <authorList>
            <consortium name="US DOE Joint Genome Institute (JGI-PGF)"/>
            <person name="Walter F."/>
            <person name="Albersmeier A."/>
            <person name="Kalinowski J."/>
            <person name="Ruckert C."/>
        </authorList>
    </citation>
    <scope>NUCLEOTIDE SEQUENCE</scope>
    <source>
        <strain evidence="1">JCM 4637</strain>
    </source>
</reference>
<dbReference type="RefSeq" id="WP_189828732.1">
    <property type="nucleotide sequence ID" value="NZ_BMVC01000039.1"/>
</dbReference>
<evidence type="ECO:0000313" key="1">
    <source>
        <dbReference type="EMBL" id="GHD20119.1"/>
    </source>
</evidence>
<accession>A0A918X9S2</accession>
<reference evidence="1" key="2">
    <citation type="submission" date="2020-09" db="EMBL/GenBank/DDBJ databases">
        <authorList>
            <person name="Sun Q."/>
            <person name="Ohkuma M."/>
        </authorList>
    </citation>
    <scope>NUCLEOTIDE SEQUENCE</scope>
    <source>
        <strain evidence="1">JCM 4637</strain>
    </source>
</reference>
<dbReference type="AlphaFoldDB" id="A0A918X9S2"/>
<proteinExistence type="predicted"/>
<dbReference type="EMBL" id="BMVC01000039">
    <property type="protein sequence ID" value="GHD20119.1"/>
    <property type="molecule type" value="Genomic_DNA"/>
</dbReference>
<dbReference type="Proteomes" id="UP000638353">
    <property type="component" value="Unassembled WGS sequence"/>
</dbReference>
<gene>
    <name evidence="1" type="ORF">GCM10010334_84330</name>
</gene>
<evidence type="ECO:0000313" key="2">
    <source>
        <dbReference type="Proteomes" id="UP000638353"/>
    </source>
</evidence>
<name>A0A918X9S2_9ACTN</name>
<organism evidence="1 2">
    <name type="scientific">Streptomyces finlayi</name>
    <dbReference type="NCBI Taxonomy" id="67296"/>
    <lineage>
        <taxon>Bacteria</taxon>
        <taxon>Bacillati</taxon>
        <taxon>Actinomycetota</taxon>
        <taxon>Actinomycetes</taxon>
        <taxon>Kitasatosporales</taxon>
        <taxon>Streptomycetaceae</taxon>
        <taxon>Streptomyces</taxon>
    </lineage>
</organism>
<sequence>MAEQPHVVVHRPRGTGGRRVTVNEQIIGVAYTDRDLAEFLRQVGLDGEYLVDSDSPMIEWRGGNPHDYKAA</sequence>